<dbReference type="Gene3D" id="3.30.460.80">
    <property type="entry name" value="NADH:ubiquinone oxidoreductase, 30kDa subunit"/>
    <property type="match status" value="1"/>
</dbReference>
<sequence>MNDSSIIDSLKKVIGGENISAAKFKNNDLELEINKNKIREAASFFKQRGYTHLITIVPVEEPGYIQLLYYLEKYGSLAVLKIKIPCDDLNADSLTDIFPAAENFEREARDFFGLNFKGLTSSRIILPDNWPDKPLMRKT</sequence>
<comment type="similarity">
    <text evidence="1">Belongs to the complex I 30 kDa subunit family.</text>
</comment>
<proteinExistence type="inferred from homology"/>
<accession>A0AAF0D248</accession>
<dbReference type="AlphaFoldDB" id="A0AAF0D248"/>
<dbReference type="Pfam" id="PF00329">
    <property type="entry name" value="Complex1_30kDa"/>
    <property type="match status" value="1"/>
</dbReference>
<dbReference type="Proteomes" id="UP000186851">
    <property type="component" value="Chromosome"/>
</dbReference>
<dbReference type="SUPFAM" id="SSF143243">
    <property type="entry name" value="Nqo5-like"/>
    <property type="match status" value="1"/>
</dbReference>
<dbReference type="PANTHER" id="PTHR10884">
    <property type="entry name" value="NADH DEHYDROGENASE UBIQUINONE IRON-SULFUR PROTEIN 3"/>
    <property type="match status" value="1"/>
</dbReference>
<evidence type="ECO:0000259" key="2">
    <source>
        <dbReference type="Pfam" id="PF00329"/>
    </source>
</evidence>
<protein>
    <submittedName>
        <fullName evidence="3">NADH-quinone oxidoreductase subunit C</fullName>
    </submittedName>
</protein>
<evidence type="ECO:0000313" key="4">
    <source>
        <dbReference type="Proteomes" id="UP000186851"/>
    </source>
</evidence>
<evidence type="ECO:0000313" key="3">
    <source>
        <dbReference type="EMBL" id="WEU40234.1"/>
    </source>
</evidence>
<dbReference type="PANTHER" id="PTHR10884:SF14">
    <property type="entry name" value="NADH DEHYDROGENASE [UBIQUINONE] IRON-SULFUR PROTEIN 3, MITOCHONDRIAL"/>
    <property type="match status" value="1"/>
</dbReference>
<organism evidence="3 4">
    <name type="scientific">Odinarchaeota yellowstonii (strain LCB_4)</name>
    <dbReference type="NCBI Taxonomy" id="1841599"/>
    <lineage>
        <taxon>Archaea</taxon>
        <taxon>Promethearchaeati</taxon>
        <taxon>Candidatus Odinarchaeota</taxon>
        <taxon>Candidatus Odinarchaeia</taxon>
        <taxon>Candidatus Odinarchaeales</taxon>
        <taxon>Candidatus Odinarchaeaceae</taxon>
        <taxon>Candidatus Odinarchaeum</taxon>
    </lineage>
</organism>
<dbReference type="GO" id="GO:0008137">
    <property type="term" value="F:NADH dehydrogenase (ubiquinone) activity"/>
    <property type="evidence" value="ECO:0007669"/>
    <property type="project" value="InterPro"/>
</dbReference>
<gene>
    <name evidence="3" type="ORF">OdinLCB4_007125</name>
</gene>
<evidence type="ECO:0000256" key="1">
    <source>
        <dbReference type="ARBA" id="ARBA00007569"/>
    </source>
</evidence>
<dbReference type="EMBL" id="CP091871">
    <property type="protein sequence ID" value="WEU40234.1"/>
    <property type="molecule type" value="Genomic_DNA"/>
</dbReference>
<reference evidence="3" key="1">
    <citation type="journal article" date="2017" name="Nature">
        <title>Asgard archaea illuminate the origin of eukaryotic cellular complexity.</title>
        <authorList>
            <person name="Zaremba-Niedzwiedzka K."/>
            <person name="Caceres E.F."/>
            <person name="Saw J.H."/>
            <person name="Backstrom D."/>
            <person name="Juzokaite L."/>
            <person name="Vancaester E."/>
            <person name="Seitz K.W."/>
            <person name="Anantharaman K."/>
            <person name="Starnawski P."/>
            <person name="Kjeldsen K.U."/>
            <person name="Scott M.B."/>
            <person name="Nunoura T."/>
            <person name="Banfield J.F."/>
            <person name="Schramm A."/>
            <person name="Baker B.J."/>
            <person name="Spang A."/>
            <person name="Ettema T.J.G."/>
        </authorList>
    </citation>
    <scope>NUCLEOTIDE SEQUENCE</scope>
    <source>
        <strain evidence="3">LCB_4</strain>
    </source>
</reference>
<dbReference type="InterPro" id="IPR037232">
    <property type="entry name" value="NADH_quin_OxRdtase_su_C/D-like"/>
</dbReference>
<feature type="domain" description="NADH:ubiquinone oxidoreductase 30kDa subunit" evidence="2">
    <location>
        <begin position="32"/>
        <end position="136"/>
    </location>
</feature>
<reference evidence="3" key="2">
    <citation type="journal article" date="2022" name="Nat. Microbiol.">
        <title>A closed Candidatus Odinarchaeum chromosome exposes Asgard archaeal viruses.</title>
        <authorList>
            <person name="Tamarit D."/>
            <person name="Caceres E.F."/>
            <person name="Krupovic M."/>
            <person name="Nijland R."/>
            <person name="Eme L."/>
            <person name="Robinson N.P."/>
            <person name="Ettema T.J.G."/>
        </authorList>
    </citation>
    <scope>NUCLEOTIDE SEQUENCE</scope>
    <source>
        <strain evidence="3">LCB_4</strain>
    </source>
</reference>
<dbReference type="InterPro" id="IPR001268">
    <property type="entry name" value="NADH_UbQ_OxRdtase_30kDa_su"/>
</dbReference>
<dbReference type="KEGG" id="oyw:OdinLCB4_007125"/>
<name>A0AAF0D248_ODILC</name>